<gene>
    <name evidence="2" type="ORF">S03H2_56972</name>
</gene>
<organism evidence="2">
    <name type="scientific">marine sediment metagenome</name>
    <dbReference type="NCBI Taxonomy" id="412755"/>
    <lineage>
        <taxon>unclassified sequences</taxon>
        <taxon>metagenomes</taxon>
        <taxon>ecological metagenomes</taxon>
    </lineage>
</organism>
<name>X1J4V5_9ZZZZ</name>
<protein>
    <submittedName>
        <fullName evidence="2">Uncharacterized protein</fullName>
    </submittedName>
</protein>
<feature type="non-terminal residue" evidence="2">
    <location>
        <position position="1"/>
    </location>
</feature>
<feature type="coiled-coil region" evidence="1">
    <location>
        <begin position="208"/>
        <end position="239"/>
    </location>
</feature>
<keyword evidence="1" id="KW-0175">Coiled coil</keyword>
<accession>X1J4V5</accession>
<proteinExistence type="predicted"/>
<reference evidence="2" key="1">
    <citation type="journal article" date="2014" name="Front. Microbiol.">
        <title>High frequency of phylogenetically diverse reductive dehalogenase-homologous genes in deep subseafloor sedimentary metagenomes.</title>
        <authorList>
            <person name="Kawai M."/>
            <person name="Futagami T."/>
            <person name="Toyoda A."/>
            <person name="Takaki Y."/>
            <person name="Nishi S."/>
            <person name="Hori S."/>
            <person name="Arai W."/>
            <person name="Tsubouchi T."/>
            <person name="Morono Y."/>
            <person name="Uchiyama I."/>
            <person name="Ito T."/>
            <person name="Fujiyama A."/>
            <person name="Inagaki F."/>
            <person name="Takami H."/>
        </authorList>
    </citation>
    <scope>NUCLEOTIDE SEQUENCE</scope>
    <source>
        <strain evidence="2">Expedition CK06-06</strain>
    </source>
</reference>
<sequence length="252" mass="29565">LVLKNTDKYIEKVEKIPMEEPAKVEPEPTPEEIRKVFMDKEHLDTTVKNREFFLSKFGKLFTETKAVEDTLLKQKFNEMQMMVEYEEDEIYRLAFGIDKMRIPVTTKTEWMEGLGKTKYMQIFRVDKNLQYPDEVASNLGISENELREQVIERIRTAPEEVTLESAKQALIDEGSSVFLQVDAQMDAYRILLDEIEGGEYSFDIPKNIKRLNAKISSLKRDSKKLMDQYEEKITKIQKVGIEEKFEELKKVT</sequence>
<dbReference type="AlphaFoldDB" id="X1J4V5"/>
<evidence type="ECO:0000256" key="1">
    <source>
        <dbReference type="SAM" id="Coils"/>
    </source>
</evidence>
<comment type="caution">
    <text evidence="2">The sequence shown here is derived from an EMBL/GenBank/DDBJ whole genome shotgun (WGS) entry which is preliminary data.</text>
</comment>
<dbReference type="EMBL" id="BARU01036488">
    <property type="protein sequence ID" value="GAH89761.1"/>
    <property type="molecule type" value="Genomic_DNA"/>
</dbReference>
<feature type="non-terminal residue" evidence="2">
    <location>
        <position position="252"/>
    </location>
</feature>
<evidence type="ECO:0000313" key="2">
    <source>
        <dbReference type="EMBL" id="GAH89761.1"/>
    </source>
</evidence>